<evidence type="ECO:0008006" key="7">
    <source>
        <dbReference type="Google" id="ProtNLM"/>
    </source>
</evidence>
<dbReference type="EMBL" id="BARV01026411">
    <property type="protein sequence ID" value="GAI40608.1"/>
    <property type="molecule type" value="Genomic_DNA"/>
</dbReference>
<dbReference type="PANTHER" id="PTHR43065:SF46">
    <property type="entry name" value="C4-DICARBOXYLATE TRANSPORT SENSOR PROTEIN DCTB"/>
    <property type="match status" value="1"/>
</dbReference>
<dbReference type="PANTHER" id="PTHR43065">
    <property type="entry name" value="SENSOR HISTIDINE KINASE"/>
    <property type="match status" value="1"/>
</dbReference>
<evidence type="ECO:0000313" key="6">
    <source>
        <dbReference type="EMBL" id="GAI40608.1"/>
    </source>
</evidence>
<protein>
    <recommendedName>
        <fullName evidence="7">Histidine kinase domain-containing protein</fullName>
    </recommendedName>
</protein>
<dbReference type="GO" id="GO:0000160">
    <property type="term" value="P:phosphorelay signal transduction system"/>
    <property type="evidence" value="ECO:0007669"/>
    <property type="project" value="UniProtKB-KW"/>
</dbReference>
<dbReference type="GO" id="GO:0005524">
    <property type="term" value="F:ATP binding"/>
    <property type="evidence" value="ECO:0007669"/>
    <property type="project" value="UniProtKB-KW"/>
</dbReference>
<accession>X1NAF0</accession>
<dbReference type="GO" id="GO:0016301">
    <property type="term" value="F:kinase activity"/>
    <property type="evidence" value="ECO:0007669"/>
    <property type="project" value="UniProtKB-KW"/>
</dbReference>
<dbReference type="InterPro" id="IPR036890">
    <property type="entry name" value="HATPase_C_sf"/>
</dbReference>
<evidence type="ECO:0000256" key="1">
    <source>
        <dbReference type="ARBA" id="ARBA00022679"/>
    </source>
</evidence>
<dbReference type="AlphaFoldDB" id="X1NAF0"/>
<comment type="caution">
    <text evidence="6">The sequence shown here is derived from an EMBL/GenBank/DDBJ whole genome shotgun (WGS) entry which is preliminary data.</text>
</comment>
<name>X1NAF0_9ZZZZ</name>
<keyword evidence="1" id="KW-0808">Transferase</keyword>
<keyword evidence="5" id="KW-0902">Two-component regulatory system</keyword>
<organism evidence="6">
    <name type="scientific">marine sediment metagenome</name>
    <dbReference type="NCBI Taxonomy" id="412755"/>
    <lineage>
        <taxon>unclassified sequences</taxon>
        <taxon>metagenomes</taxon>
        <taxon>ecological metagenomes</taxon>
    </lineage>
</organism>
<dbReference type="Gene3D" id="3.30.565.10">
    <property type="entry name" value="Histidine kinase-like ATPase, C-terminal domain"/>
    <property type="match status" value="1"/>
</dbReference>
<evidence type="ECO:0000256" key="3">
    <source>
        <dbReference type="ARBA" id="ARBA00022777"/>
    </source>
</evidence>
<keyword evidence="4" id="KW-0067">ATP-binding</keyword>
<feature type="non-terminal residue" evidence="6">
    <location>
        <position position="1"/>
    </location>
</feature>
<keyword evidence="2" id="KW-0547">Nucleotide-binding</keyword>
<gene>
    <name evidence="6" type="ORF">S06H3_42673</name>
</gene>
<evidence type="ECO:0000256" key="5">
    <source>
        <dbReference type="ARBA" id="ARBA00023012"/>
    </source>
</evidence>
<sequence>IVQYINNGLISFDQEGNVDFINRAAKKILNISFLKNIQSFKTKNPTLYQLMKKIRHGEKVVKKISISNDTKQMAFSGFEFKVGDKNLKLLSIQDIHNLLEDKELEAWQKLIRVLTHEIMNSLTPISSLSSTTFDLIKEIEGQDDQLKEKLLDIKDALNTIHKRSEGLTDFVKAYRNMTLIPKPEFQIISVSTLFSRVYKILKPKLQKQGILFEKIIDPESLEISADPSLMEQVLINLLLNSIHALKEIQKPKIELKCFLGDSG</sequence>
<feature type="non-terminal residue" evidence="6">
    <location>
        <position position="263"/>
    </location>
</feature>
<proteinExistence type="predicted"/>
<reference evidence="6" key="1">
    <citation type="journal article" date="2014" name="Front. Microbiol.">
        <title>High frequency of phylogenetically diverse reductive dehalogenase-homologous genes in deep subseafloor sedimentary metagenomes.</title>
        <authorList>
            <person name="Kawai M."/>
            <person name="Futagami T."/>
            <person name="Toyoda A."/>
            <person name="Takaki Y."/>
            <person name="Nishi S."/>
            <person name="Hori S."/>
            <person name="Arai W."/>
            <person name="Tsubouchi T."/>
            <person name="Morono Y."/>
            <person name="Uchiyama I."/>
            <person name="Ito T."/>
            <person name="Fujiyama A."/>
            <person name="Inagaki F."/>
            <person name="Takami H."/>
        </authorList>
    </citation>
    <scope>NUCLEOTIDE SEQUENCE</scope>
    <source>
        <strain evidence="6">Expedition CK06-06</strain>
    </source>
</reference>
<evidence type="ECO:0000256" key="2">
    <source>
        <dbReference type="ARBA" id="ARBA00022741"/>
    </source>
</evidence>
<dbReference type="SUPFAM" id="SSF55874">
    <property type="entry name" value="ATPase domain of HSP90 chaperone/DNA topoisomerase II/histidine kinase"/>
    <property type="match status" value="1"/>
</dbReference>
<evidence type="ECO:0000256" key="4">
    <source>
        <dbReference type="ARBA" id="ARBA00022840"/>
    </source>
</evidence>
<keyword evidence="3" id="KW-0418">Kinase</keyword>